<feature type="transmembrane region" description="Helical" evidence="3">
    <location>
        <begin position="976"/>
        <end position="995"/>
    </location>
</feature>
<dbReference type="CDD" id="cd02182">
    <property type="entry name" value="GH16_Strep_laminarinase_like"/>
    <property type="match status" value="1"/>
</dbReference>
<comment type="subcellular location">
    <subcellularLocation>
        <location evidence="1">Membrane</location>
        <topology evidence="1">Multi-pass membrane protein</topology>
    </subcellularLocation>
</comment>
<keyword evidence="5" id="KW-0560">Oxidoreductase</keyword>
<dbReference type="Proteomes" id="UP000544331">
    <property type="component" value="Unassembled WGS sequence"/>
</dbReference>
<evidence type="ECO:0000256" key="1">
    <source>
        <dbReference type="ARBA" id="ARBA00004141"/>
    </source>
</evidence>
<feature type="transmembrane region" description="Helical" evidence="3">
    <location>
        <begin position="1015"/>
        <end position="1038"/>
    </location>
</feature>
<feature type="domain" description="GH16" evidence="4">
    <location>
        <begin position="1146"/>
        <end position="1402"/>
    </location>
</feature>
<evidence type="ECO:0000256" key="2">
    <source>
        <dbReference type="ARBA" id="ARBA00023180"/>
    </source>
</evidence>
<dbReference type="OrthoDB" id="648861at2759"/>
<dbReference type="GO" id="GO:0004553">
    <property type="term" value="F:hydrolase activity, hydrolyzing O-glycosyl compounds"/>
    <property type="evidence" value="ECO:0007669"/>
    <property type="project" value="InterPro"/>
</dbReference>
<keyword evidence="6" id="KW-1185">Reference proteome</keyword>
<evidence type="ECO:0000313" key="6">
    <source>
        <dbReference type="Proteomes" id="UP000544331"/>
    </source>
</evidence>
<dbReference type="Gene3D" id="1.20.1250.20">
    <property type="entry name" value="MFS general substrate transporter like domains"/>
    <property type="match status" value="1"/>
</dbReference>
<dbReference type="GO" id="GO:0004497">
    <property type="term" value="F:monooxygenase activity"/>
    <property type="evidence" value="ECO:0007669"/>
    <property type="project" value="UniProtKB-KW"/>
</dbReference>
<dbReference type="InterPro" id="IPR011701">
    <property type="entry name" value="MFS"/>
</dbReference>
<dbReference type="Gene3D" id="2.60.120.200">
    <property type="match status" value="1"/>
</dbReference>
<keyword evidence="3" id="KW-1133">Transmembrane helix</keyword>
<dbReference type="GO" id="GO:0022857">
    <property type="term" value="F:transmembrane transporter activity"/>
    <property type="evidence" value="ECO:0007669"/>
    <property type="project" value="InterPro"/>
</dbReference>
<keyword evidence="3" id="KW-0812">Transmembrane</keyword>
<keyword evidence="3" id="KW-0472">Membrane</keyword>
<sequence length="1402" mass="156480">MTDGLISAQSLNLDLSALHCISLDASWQDRIRRRLMTRYISDLLEVELPLDPDWGALLVRGDTSNATIPIARNEPPDRQNIEHYFLPLPQNSIVCPREGNEDAANFDSFSWSDSNIATEIITLCNNWEGELFGSSKSLSCSISHPAGDQDVRACSSVPMMSDPSDLGASNDVATLWRAVIGSPPVSSTISRQTDDQFQLDSLIGSEALEDKHSLKVFGKIMQPPAAMLMGGIKKWRHLQQYLMNLAFQNNVVMGALLGLDMLLEWDSIRDSMSTRHDIQDQVLNSFNTTTYAIQQDLSRVECSKLSSKMDDWLAAIFLLAWSHVLRDRVENDSGYLFPTELADTIITCSYDWNWYSRQLLSWFNSLDSKASHLSGPTLLSSTALQVVSRYPIQIISCDYEESKYRRDSLGEDEEFQLLSQSPLSEVSEHGDSGIVVPARSACDIKEMILRAILQPASEWYLKTQAYCRQISSLDKHHCNRFTPDAEMRVSLEGKRIHSRLWDLWAQCPSVISLSTAELSMSVAPDVAMRVREVSNVYLASFWILFVYLHRICWWHLPHTEAVTGALEKTWEHMKNSYGESDDRIQKKTVHPALMWPVFIFGAECKSCEHRIWAIEQLEALGRARPVLKPEAQSLENLPAFRISHGATKNAKRAALLLEALTQKQEETNCRVDERDLAMDMFNYRTSLPNLKPIMEKPEVEHLSNDEKPDGSRVVDKFPPEARAKARVLLKVEHAEGTSLRLAEDGHAVLLLQPTDDPTWAALTSDFTSAAGSAPVILQAAEWHKSPNSVNYNNSINVLMMAIGGLIWVPMTSIIGRAPTLFWSTFLGLILSILSLVSTDFEMFMGVRAIQGRFLTSGQTVAIAFIKDIFFFHERAQKIGLWALMYITSPYWGPTARQLCHWRDPSMMKYHCGYFESVYDAYKRVLLILSNSVILLVLVAYCICFVWAIGVNISTAILFGLPREMGGHGYSFTQLGYLHFAPIVGVFLGEVFGHFFNDHLTRRYVRKHNGIFEPEACLMTIYISAVLMTAGFVLMGQALHKHLSVAAIVVGWGMHAFGILLASVAVASYLLDAYPSATAEVCGLTNVFRALTGFSVGYYQQPWGAKVGYESLFLALMVLSTTVATPVSQTTSLIKPGFAPTFIETFVGYPGSLPSSSNWIFDLGTSYPGGAERWGNKEFETYTKDPSNVYITQDQNLAITPRLNQGKWTSARIETQRSDFVAKEGGKLLVEARLKLGAAPASKMQGIWPAFWALGSEFRGNYTNWPMASEWDILEAINGKPTMYSTIHCGFAPGGPCNEYSGIGSGGRDFSKGEFHTLGFMVDRSMCGEGRNASWRDESLNWFLDGKKIFNVTGATVGDEPSWVKLAHKEHFLLLNVAVGGNWPGPPNNATIDGPSVNMEVDY</sequence>
<feature type="transmembrane region" description="Helical" evidence="3">
    <location>
        <begin position="1044"/>
        <end position="1070"/>
    </location>
</feature>
<name>A0A8H5XLP0_9HYPO</name>
<dbReference type="GO" id="GO:0005975">
    <property type="term" value="P:carbohydrate metabolic process"/>
    <property type="evidence" value="ECO:0007669"/>
    <property type="project" value="InterPro"/>
</dbReference>
<dbReference type="PANTHER" id="PTHR10963:SF60">
    <property type="entry name" value="GRAM-NEGATIVE BACTERIA-BINDING PROTEIN 1-RELATED"/>
    <property type="match status" value="1"/>
</dbReference>
<evidence type="ECO:0000259" key="4">
    <source>
        <dbReference type="PROSITE" id="PS51762"/>
    </source>
</evidence>
<feature type="transmembrane region" description="Helical" evidence="3">
    <location>
        <begin position="932"/>
        <end position="956"/>
    </location>
</feature>
<dbReference type="EMBL" id="JAAOAN010001271">
    <property type="protein sequence ID" value="KAF5696098.1"/>
    <property type="molecule type" value="Genomic_DNA"/>
</dbReference>
<dbReference type="PROSITE" id="PS51762">
    <property type="entry name" value="GH16_2"/>
    <property type="match status" value="1"/>
</dbReference>
<evidence type="ECO:0000256" key="3">
    <source>
        <dbReference type="SAM" id="Phobius"/>
    </source>
</evidence>
<dbReference type="GO" id="GO:0016020">
    <property type="term" value="C:membrane"/>
    <property type="evidence" value="ECO:0007669"/>
    <property type="project" value="UniProtKB-SubCell"/>
</dbReference>
<dbReference type="InterPro" id="IPR013320">
    <property type="entry name" value="ConA-like_dom_sf"/>
</dbReference>
<accession>A0A8H5XLP0</accession>
<feature type="non-terminal residue" evidence="5">
    <location>
        <position position="1"/>
    </location>
</feature>
<dbReference type="PANTHER" id="PTHR10963">
    <property type="entry name" value="GLYCOSYL HYDROLASE-RELATED"/>
    <property type="match status" value="1"/>
</dbReference>
<evidence type="ECO:0000313" key="5">
    <source>
        <dbReference type="EMBL" id="KAF5696098.1"/>
    </source>
</evidence>
<dbReference type="SUPFAM" id="SSF103473">
    <property type="entry name" value="MFS general substrate transporter"/>
    <property type="match status" value="1"/>
</dbReference>
<proteinExistence type="predicted"/>
<dbReference type="InterPro" id="IPR000757">
    <property type="entry name" value="Beta-glucanase-like"/>
</dbReference>
<dbReference type="Pfam" id="PF07690">
    <property type="entry name" value="MFS_1"/>
    <property type="match status" value="1"/>
</dbReference>
<dbReference type="InterPro" id="IPR036259">
    <property type="entry name" value="MFS_trans_sf"/>
</dbReference>
<reference evidence="5 6" key="1">
    <citation type="submission" date="2020-05" db="EMBL/GenBank/DDBJ databases">
        <title>Identification and distribution of gene clusters putatively required for synthesis of sphingolipid metabolism inhibitors in phylogenetically diverse species of the filamentous fungus Fusarium.</title>
        <authorList>
            <person name="Kim H.-S."/>
            <person name="Busman M."/>
            <person name="Brown D.W."/>
            <person name="Divon H."/>
            <person name="Uhlig S."/>
            <person name="Proctor R.H."/>
        </authorList>
    </citation>
    <scope>NUCLEOTIDE SEQUENCE [LARGE SCALE GENOMIC DNA]</scope>
    <source>
        <strain evidence="5 6">NRRL 66235</strain>
    </source>
</reference>
<keyword evidence="5" id="KW-0503">Monooxygenase</keyword>
<gene>
    <name evidence="5" type="ORF">FMUND_15787</name>
</gene>
<protein>
    <submittedName>
        <fullName evidence="5">Monophenol monooxygenase</fullName>
    </submittedName>
</protein>
<dbReference type="SUPFAM" id="SSF49899">
    <property type="entry name" value="Concanavalin A-like lectins/glucanases"/>
    <property type="match status" value="1"/>
</dbReference>
<keyword evidence="2" id="KW-0325">Glycoprotein</keyword>
<dbReference type="InterPro" id="IPR050546">
    <property type="entry name" value="Glycosyl_Hydrlase_16"/>
</dbReference>
<dbReference type="Gene3D" id="1.20.1720.10">
    <property type="entry name" value="Multidrug resistance protein D"/>
    <property type="match status" value="1"/>
</dbReference>
<comment type="caution">
    <text evidence="5">The sequence shown here is derived from an EMBL/GenBank/DDBJ whole genome shotgun (WGS) entry which is preliminary data.</text>
</comment>
<feature type="transmembrane region" description="Helical" evidence="3">
    <location>
        <begin position="820"/>
        <end position="840"/>
    </location>
</feature>
<organism evidence="5 6">
    <name type="scientific">Fusarium mundagurra</name>
    <dbReference type="NCBI Taxonomy" id="1567541"/>
    <lineage>
        <taxon>Eukaryota</taxon>
        <taxon>Fungi</taxon>
        <taxon>Dikarya</taxon>
        <taxon>Ascomycota</taxon>
        <taxon>Pezizomycotina</taxon>
        <taxon>Sordariomycetes</taxon>
        <taxon>Hypocreomycetidae</taxon>
        <taxon>Hypocreales</taxon>
        <taxon>Nectriaceae</taxon>
        <taxon>Fusarium</taxon>
        <taxon>Fusarium fujikuroi species complex</taxon>
    </lineage>
</organism>